<keyword evidence="1" id="KW-0812">Transmembrane</keyword>
<keyword evidence="1" id="KW-1133">Transmembrane helix</keyword>
<protein>
    <submittedName>
        <fullName evidence="2">DUF2752 domain-containing protein</fullName>
    </submittedName>
</protein>
<organism evidence="2 3">
    <name type="scientific">Vallitalea pronyensis</name>
    <dbReference type="NCBI Taxonomy" id="1348613"/>
    <lineage>
        <taxon>Bacteria</taxon>
        <taxon>Bacillati</taxon>
        <taxon>Bacillota</taxon>
        <taxon>Clostridia</taxon>
        <taxon>Lachnospirales</taxon>
        <taxon>Vallitaleaceae</taxon>
        <taxon>Vallitalea</taxon>
    </lineage>
</organism>
<dbReference type="KEGG" id="vpy:HZI73_20495"/>
<dbReference type="InterPro" id="IPR021215">
    <property type="entry name" value="DUF2752"/>
</dbReference>
<dbReference type="Proteomes" id="UP000683246">
    <property type="component" value="Chromosome"/>
</dbReference>
<name>A0A8J8SI47_9FIRM</name>
<dbReference type="EMBL" id="CP058649">
    <property type="protein sequence ID" value="QUI24535.1"/>
    <property type="molecule type" value="Genomic_DNA"/>
</dbReference>
<feature type="transmembrane region" description="Helical" evidence="1">
    <location>
        <begin position="5"/>
        <end position="27"/>
    </location>
</feature>
<proteinExistence type="predicted"/>
<reference evidence="2" key="1">
    <citation type="submission" date="2020-07" db="EMBL/GenBank/DDBJ databases">
        <title>Vallitalea pronyensis genome.</title>
        <authorList>
            <person name="Postec A."/>
        </authorList>
    </citation>
    <scope>NUCLEOTIDE SEQUENCE</scope>
    <source>
        <strain evidence="2">FatNI3</strain>
    </source>
</reference>
<evidence type="ECO:0000313" key="3">
    <source>
        <dbReference type="Proteomes" id="UP000683246"/>
    </source>
</evidence>
<sequence>MKFSIFLNVAIIIALLSILIISVIAYIEGDLVYLSDQFIIGKCVIKEMTGYDCPSCGLTRSFVSIGHGQLVKSLHYNIAGLLLYILLISQMINSSLFLIRKKYSPHLSRFNWILGIGTCIILIINWILHLF</sequence>
<dbReference type="RefSeq" id="WP_212695226.1">
    <property type="nucleotide sequence ID" value="NZ_CP058649.1"/>
</dbReference>
<evidence type="ECO:0000256" key="1">
    <source>
        <dbReference type="SAM" id="Phobius"/>
    </source>
</evidence>
<feature type="transmembrane region" description="Helical" evidence="1">
    <location>
        <begin position="110"/>
        <end position="128"/>
    </location>
</feature>
<feature type="transmembrane region" description="Helical" evidence="1">
    <location>
        <begin position="78"/>
        <end position="98"/>
    </location>
</feature>
<dbReference type="Pfam" id="PF10825">
    <property type="entry name" value="DUF2752"/>
    <property type="match status" value="1"/>
</dbReference>
<gene>
    <name evidence="2" type="ORF">HZI73_20495</name>
</gene>
<evidence type="ECO:0000313" key="2">
    <source>
        <dbReference type="EMBL" id="QUI24535.1"/>
    </source>
</evidence>
<keyword evidence="1" id="KW-0472">Membrane</keyword>
<dbReference type="AlphaFoldDB" id="A0A8J8SI47"/>
<accession>A0A8J8SI47</accession>
<keyword evidence="3" id="KW-1185">Reference proteome</keyword>